<dbReference type="Gene3D" id="3.40.630.30">
    <property type="match status" value="1"/>
</dbReference>
<comment type="caution">
    <text evidence="2">The sequence shown here is derived from an EMBL/GenBank/DDBJ whole genome shotgun (WGS) entry which is preliminary data.</text>
</comment>
<dbReference type="Proteomes" id="UP000028981">
    <property type="component" value="Unassembled WGS sequence"/>
</dbReference>
<dbReference type="SUPFAM" id="SSF55729">
    <property type="entry name" value="Acyl-CoA N-acyltransferases (Nat)"/>
    <property type="match status" value="1"/>
</dbReference>
<dbReference type="GO" id="GO:0016747">
    <property type="term" value="F:acyltransferase activity, transferring groups other than amino-acyl groups"/>
    <property type="evidence" value="ECO:0007669"/>
    <property type="project" value="InterPro"/>
</dbReference>
<dbReference type="EMBL" id="JQGC01000008">
    <property type="protein sequence ID" value="KFL31113.1"/>
    <property type="molecule type" value="Genomic_DNA"/>
</dbReference>
<dbReference type="CDD" id="cd04301">
    <property type="entry name" value="NAT_SF"/>
    <property type="match status" value="1"/>
</dbReference>
<organism evidence="2 3">
    <name type="scientific">Devosia riboflavina</name>
    <dbReference type="NCBI Taxonomy" id="46914"/>
    <lineage>
        <taxon>Bacteria</taxon>
        <taxon>Pseudomonadati</taxon>
        <taxon>Pseudomonadota</taxon>
        <taxon>Alphaproteobacteria</taxon>
        <taxon>Hyphomicrobiales</taxon>
        <taxon>Devosiaceae</taxon>
        <taxon>Devosia</taxon>
    </lineage>
</organism>
<proteinExistence type="predicted"/>
<evidence type="ECO:0000313" key="3">
    <source>
        <dbReference type="Proteomes" id="UP000028981"/>
    </source>
</evidence>
<name>A0A087M2L0_9HYPH</name>
<dbReference type="PROSITE" id="PS51186">
    <property type="entry name" value="GNAT"/>
    <property type="match status" value="1"/>
</dbReference>
<sequence length="156" mass="16534">MIIEMTANDFALLLEGKAPAGLRLEQDVELAPPVVLDMLAGLAAQLAEQFAPSAWMLVENGEVVGLMSITRLPEAGELHIGYGVAPTRQGRGFATAAVAALLDWARGDARVGRVSAETAVDNVASQRVLERNGFARVGERIDPEDGPVICWQIATA</sequence>
<dbReference type="InterPro" id="IPR000182">
    <property type="entry name" value="GNAT_dom"/>
</dbReference>
<accession>A0A087M2L0</accession>
<gene>
    <name evidence="2" type="ORF">JP75_11030</name>
</gene>
<evidence type="ECO:0000313" key="2">
    <source>
        <dbReference type="EMBL" id="KFL31113.1"/>
    </source>
</evidence>
<feature type="domain" description="N-acetyltransferase" evidence="1">
    <location>
        <begin position="1"/>
        <end position="155"/>
    </location>
</feature>
<protein>
    <submittedName>
        <fullName evidence="2">Acetyltransferase</fullName>
    </submittedName>
</protein>
<keyword evidence="3" id="KW-1185">Reference proteome</keyword>
<dbReference type="AlphaFoldDB" id="A0A087M2L0"/>
<dbReference type="InterPro" id="IPR016181">
    <property type="entry name" value="Acyl_CoA_acyltransferase"/>
</dbReference>
<dbReference type="PANTHER" id="PTHR43792">
    <property type="entry name" value="GNAT FAMILY, PUTATIVE (AFU_ORTHOLOGUE AFUA_3G00765)-RELATED-RELATED"/>
    <property type="match status" value="1"/>
</dbReference>
<dbReference type="STRING" id="46914.JP75_11030"/>
<evidence type="ECO:0000259" key="1">
    <source>
        <dbReference type="PROSITE" id="PS51186"/>
    </source>
</evidence>
<keyword evidence="2" id="KW-0808">Transferase</keyword>
<dbReference type="PANTHER" id="PTHR43792:SF13">
    <property type="entry name" value="ACETYLTRANSFERASE"/>
    <property type="match status" value="1"/>
</dbReference>
<dbReference type="Pfam" id="PF13302">
    <property type="entry name" value="Acetyltransf_3"/>
    <property type="match status" value="1"/>
</dbReference>
<reference evidence="2 3" key="1">
    <citation type="submission" date="2014-08" db="EMBL/GenBank/DDBJ databases">
        <authorList>
            <person name="Hassan Y.I."/>
            <person name="Lepp D."/>
            <person name="Zhou T."/>
        </authorList>
    </citation>
    <scope>NUCLEOTIDE SEQUENCE [LARGE SCALE GENOMIC DNA]</scope>
    <source>
        <strain evidence="2 3">IFO13584</strain>
    </source>
</reference>
<dbReference type="InterPro" id="IPR051531">
    <property type="entry name" value="N-acetyltransferase"/>
</dbReference>
<dbReference type="OrthoDB" id="7852312at2"/>